<evidence type="ECO:0000256" key="2">
    <source>
        <dbReference type="ARBA" id="ARBA00023242"/>
    </source>
</evidence>
<evidence type="ECO:0000256" key="1">
    <source>
        <dbReference type="ARBA" id="ARBA00004123"/>
    </source>
</evidence>
<proteinExistence type="predicted"/>
<dbReference type="Proteomes" id="UP000664940">
    <property type="component" value="Unassembled WGS sequence"/>
</dbReference>
<keyword evidence="2" id="KW-0539">Nucleus</keyword>
<evidence type="ECO:0000313" key="6">
    <source>
        <dbReference type="Proteomes" id="UP000664940"/>
    </source>
</evidence>
<dbReference type="PANTHER" id="PTHR13361:SF3">
    <property type="entry name" value="WW DOMAIN-BINDING PROTEIN 11"/>
    <property type="match status" value="1"/>
</dbReference>
<feature type="compositionally biased region" description="Acidic residues" evidence="3">
    <location>
        <begin position="118"/>
        <end position="128"/>
    </location>
</feature>
<feature type="compositionally biased region" description="Pro residues" evidence="3">
    <location>
        <begin position="269"/>
        <end position="311"/>
    </location>
</feature>
<feature type="region of interest" description="Disordered" evidence="3">
    <location>
        <begin position="1"/>
        <end position="37"/>
    </location>
</feature>
<feature type="compositionally biased region" description="Basic residues" evidence="3">
    <location>
        <begin position="28"/>
        <end position="37"/>
    </location>
</feature>
<dbReference type="GO" id="GO:0006396">
    <property type="term" value="P:RNA processing"/>
    <property type="evidence" value="ECO:0007669"/>
    <property type="project" value="InterPro"/>
</dbReference>
<sequence>MGRRSTSSTKSGKFMNPTDQARKEARKRELKKNKKQRMMVRAAVLKMKDPKQIIRDMEKLDEMEFNPVQQPQLNEKVLKDKRKVGFALDLPSRRRDEDMLYSPELAQRGHDDDVSSTSEDDGYPEDMDQDKHDDSSDDSDTDRSDGESEGDEFVHRDDNERSSNEEKKSGLSVRFADMPGKSRKKKKNIKELTPLQAMMLRMAGQEIPEEGREVEEFSEDDDEGDSDDSEAEKQSQKQHKEESLSDGTSASSQQQAPPQSVPPSQIQAPPMPGPPPLGPPPAPPLRPPGPPTGLPPGPPPGAPPFLRPPGMPGLRGPLPRLLPPGPPPGRPPGPPPGPPPGLPPGPPPRGPPPRLPPPAPPGIPPPRPGMMRPPLVPPLGPAPPGLFPPAPLPNPGVLSAPPNLIQRPKADDTSAATIEKKATATISAKPQITNPKAEITRFVPTALRVRRENKGATAAPQRKSEDDSAVPLAKAAPKSGPSVPISVQTKDDVYEAFMKEMEGLL</sequence>
<evidence type="ECO:0000259" key="4">
    <source>
        <dbReference type="Pfam" id="PF09429"/>
    </source>
</evidence>
<dbReference type="GO" id="GO:0005681">
    <property type="term" value="C:spliceosomal complex"/>
    <property type="evidence" value="ECO:0007669"/>
    <property type="project" value="TreeGrafter"/>
</dbReference>
<feature type="compositionally biased region" description="Acidic residues" evidence="3">
    <location>
        <begin position="216"/>
        <end position="230"/>
    </location>
</feature>
<evidence type="ECO:0000313" key="5">
    <source>
        <dbReference type="EMBL" id="KAF6122580.1"/>
    </source>
</evidence>
<feature type="compositionally biased region" description="Pro residues" evidence="3">
    <location>
        <begin position="374"/>
        <end position="394"/>
    </location>
</feature>
<feature type="compositionally biased region" description="Basic and acidic residues" evidence="3">
    <location>
        <begin position="231"/>
        <end position="243"/>
    </location>
</feature>
<dbReference type="AlphaFoldDB" id="A0A834B1S4"/>
<feature type="region of interest" description="Disordered" evidence="3">
    <location>
        <begin position="451"/>
        <end position="486"/>
    </location>
</feature>
<gene>
    <name evidence="5" type="ORF">HJG60_020247</name>
</gene>
<dbReference type="PRINTS" id="PR01217">
    <property type="entry name" value="PRICHEXTENSN"/>
</dbReference>
<reference evidence="5 6" key="1">
    <citation type="journal article" date="2020" name="Nature">
        <title>Six reference-quality genomes reveal evolution of bat adaptations.</title>
        <authorList>
            <person name="Jebb D."/>
            <person name="Huang Z."/>
            <person name="Pippel M."/>
            <person name="Hughes G.M."/>
            <person name="Lavrichenko K."/>
            <person name="Devanna P."/>
            <person name="Winkler S."/>
            <person name="Jermiin L.S."/>
            <person name="Skirmuntt E.C."/>
            <person name="Katzourakis A."/>
            <person name="Burkitt-Gray L."/>
            <person name="Ray D.A."/>
            <person name="Sullivan K.A.M."/>
            <person name="Roscito J.G."/>
            <person name="Kirilenko B.M."/>
            <person name="Davalos L.M."/>
            <person name="Corthals A.P."/>
            <person name="Power M.L."/>
            <person name="Jones G."/>
            <person name="Ransome R.D."/>
            <person name="Dechmann D.K.N."/>
            <person name="Locatelli A.G."/>
            <person name="Puechmaille S.J."/>
            <person name="Fedrigo O."/>
            <person name="Jarvis E.D."/>
            <person name="Hiller M."/>
            <person name="Vernes S.C."/>
            <person name="Myers E.W."/>
            <person name="Teeling E.C."/>
        </authorList>
    </citation>
    <scope>NUCLEOTIDE SEQUENCE [LARGE SCALE GENOMIC DNA]</scope>
    <source>
        <strain evidence="5">Bat1K_MPI-CBG_1</strain>
    </source>
</reference>
<dbReference type="PANTHER" id="PTHR13361">
    <property type="entry name" value="WW DOMAIN-BINDING PROTEIN 11"/>
    <property type="match status" value="1"/>
</dbReference>
<feature type="compositionally biased region" description="Pro residues" evidence="3">
    <location>
        <begin position="320"/>
        <end position="368"/>
    </location>
</feature>
<dbReference type="Pfam" id="PF09429">
    <property type="entry name" value="Wbp11"/>
    <property type="match status" value="1"/>
</dbReference>
<organism evidence="5 6">
    <name type="scientific">Phyllostomus discolor</name>
    <name type="common">pale spear-nosed bat</name>
    <dbReference type="NCBI Taxonomy" id="89673"/>
    <lineage>
        <taxon>Eukaryota</taxon>
        <taxon>Metazoa</taxon>
        <taxon>Chordata</taxon>
        <taxon>Craniata</taxon>
        <taxon>Vertebrata</taxon>
        <taxon>Euteleostomi</taxon>
        <taxon>Mammalia</taxon>
        <taxon>Eutheria</taxon>
        <taxon>Laurasiatheria</taxon>
        <taxon>Chiroptera</taxon>
        <taxon>Yangochiroptera</taxon>
        <taxon>Phyllostomidae</taxon>
        <taxon>Phyllostominae</taxon>
        <taxon>Phyllostomus</taxon>
    </lineage>
</organism>
<feature type="region of interest" description="Disordered" evidence="3">
    <location>
        <begin position="64"/>
        <end position="416"/>
    </location>
</feature>
<feature type="compositionally biased region" description="Polar residues" evidence="3">
    <location>
        <begin position="1"/>
        <end position="11"/>
    </location>
</feature>
<dbReference type="InterPro" id="IPR019007">
    <property type="entry name" value="Wbp11/ELF5/Saf1_N"/>
</dbReference>
<name>A0A834B1S4_9CHIR</name>
<evidence type="ECO:0000256" key="3">
    <source>
        <dbReference type="SAM" id="MobiDB-lite"/>
    </source>
</evidence>
<feature type="compositionally biased region" description="Basic and acidic residues" evidence="3">
    <location>
        <begin position="141"/>
        <end position="169"/>
    </location>
</feature>
<comment type="subcellular location">
    <subcellularLocation>
        <location evidence="1">Nucleus</location>
    </subcellularLocation>
</comment>
<comment type="caution">
    <text evidence="5">The sequence shown here is derived from an EMBL/GenBank/DDBJ whole genome shotgun (WGS) entry which is preliminary data.</text>
</comment>
<feature type="domain" description="Wbp11/ELF5/Saf1 N-terminal" evidence="4">
    <location>
        <begin position="12"/>
        <end position="78"/>
    </location>
</feature>
<feature type="compositionally biased region" description="Low complexity" evidence="3">
    <location>
        <begin position="249"/>
        <end position="268"/>
    </location>
</feature>
<accession>A0A834B1S4</accession>
<protein>
    <submittedName>
        <fullName evidence="5">WW domain binding protein 11</fullName>
    </submittedName>
</protein>
<dbReference type="EMBL" id="JABVXQ010000003">
    <property type="protein sequence ID" value="KAF6122580.1"/>
    <property type="molecule type" value="Genomic_DNA"/>
</dbReference>